<accession>A0A4R1LXC4</accession>
<dbReference type="EMBL" id="SMGO01000002">
    <property type="protein sequence ID" value="TCK83200.1"/>
    <property type="molecule type" value="Genomic_DNA"/>
</dbReference>
<dbReference type="PANTHER" id="PTHR43592">
    <property type="entry name" value="CAAX AMINO TERMINAL PROTEASE"/>
    <property type="match status" value="1"/>
</dbReference>
<feature type="transmembrane region" description="Helical" evidence="1">
    <location>
        <begin position="208"/>
        <end position="229"/>
    </location>
</feature>
<keyword evidence="1" id="KW-0472">Membrane</keyword>
<feature type="transmembrane region" description="Helical" evidence="1">
    <location>
        <begin position="249"/>
        <end position="268"/>
    </location>
</feature>
<dbReference type="RefSeq" id="WP_132223968.1">
    <property type="nucleotide sequence ID" value="NZ_SMGO01000002.1"/>
</dbReference>
<gene>
    <name evidence="3" type="ORF">C8N28_1790</name>
</gene>
<organism evidence="3 4">
    <name type="scientific">Albibacterium bauzanense</name>
    <dbReference type="NCBI Taxonomy" id="653929"/>
    <lineage>
        <taxon>Bacteria</taxon>
        <taxon>Pseudomonadati</taxon>
        <taxon>Bacteroidota</taxon>
        <taxon>Sphingobacteriia</taxon>
        <taxon>Sphingobacteriales</taxon>
        <taxon>Sphingobacteriaceae</taxon>
        <taxon>Albibacterium</taxon>
    </lineage>
</organism>
<dbReference type="Pfam" id="PF02517">
    <property type="entry name" value="Rce1-like"/>
    <property type="match status" value="1"/>
</dbReference>
<dbReference type="GO" id="GO:0004175">
    <property type="term" value="F:endopeptidase activity"/>
    <property type="evidence" value="ECO:0007669"/>
    <property type="project" value="UniProtKB-ARBA"/>
</dbReference>
<feature type="transmembrane region" description="Helical" evidence="1">
    <location>
        <begin position="165"/>
        <end position="187"/>
    </location>
</feature>
<feature type="transmembrane region" description="Helical" evidence="1">
    <location>
        <begin position="113"/>
        <end position="134"/>
    </location>
</feature>
<feature type="transmembrane region" description="Helical" evidence="1">
    <location>
        <begin position="70"/>
        <end position="92"/>
    </location>
</feature>
<evidence type="ECO:0000256" key="1">
    <source>
        <dbReference type="SAM" id="Phobius"/>
    </source>
</evidence>
<evidence type="ECO:0000259" key="2">
    <source>
        <dbReference type="Pfam" id="PF02517"/>
    </source>
</evidence>
<feature type="transmembrane region" description="Helical" evidence="1">
    <location>
        <begin position="21"/>
        <end position="50"/>
    </location>
</feature>
<protein>
    <recommendedName>
        <fullName evidence="2">CAAX prenyl protease 2/Lysostaphin resistance protein A-like domain-containing protein</fullName>
    </recommendedName>
</protein>
<keyword evidence="1" id="KW-1133">Transmembrane helix</keyword>
<comment type="caution">
    <text evidence="3">The sequence shown here is derived from an EMBL/GenBank/DDBJ whole genome shotgun (WGS) entry which is preliminary data.</text>
</comment>
<feature type="domain" description="CAAX prenyl protease 2/Lysostaphin resistance protein A-like" evidence="2">
    <location>
        <begin position="173"/>
        <end position="261"/>
    </location>
</feature>
<dbReference type="Proteomes" id="UP000294616">
    <property type="component" value="Unassembled WGS sequence"/>
</dbReference>
<dbReference type="PANTHER" id="PTHR43592:SF15">
    <property type="entry name" value="CAAX AMINO TERMINAL PROTEASE FAMILY PROTEIN"/>
    <property type="match status" value="1"/>
</dbReference>
<name>A0A4R1LXC4_9SPHI</name>
<feature type="transmembrane region" description="Helical" evidence="1">
    <location>
        <begin position="288"/>
        <end position="306"/>
    </location>
</feature>
<sequence length="323" mass="37055">MSQIYENSEGFTYKYPENHPIVSLIYLLLLIVVSSLVFSLLAFLIGVVLYGPGLLGNLTSLMTGDTSTGLNFLKLFQTLSSIGTFVIPALLLKYIERNRTQYLNFSIPNPKRLMIIAVVIMLVSSPFLELTSLVNQQMQLPDFLSDMENWMKDKELEMKQLTEKLLFTSSISGLLFNLFMIALIPGIGEELIFRGCLQPIFHRWTNNIHVAIWISAILFSAIHIQFYGFIPRMLMGAVFGYMLYWGKSIWLPIIAHFINNAAAVIYTFVMLKQGKSFEEINNEGIPHWSFYIVSAFFLAFFIYRFWKLSKTQNIETNTIQNLS</sequence>
<evidence type="ECO:0000313" key="3">
    <source>
        <dbReference type="EMBL" id="TCK83200.1"/>
    </source>
</evidence>
<dbReference type="OrthoDB" id="1523022at2"/>
<evidence type="ECO:0000313" key="4">
    <source>
        <dbReference type="Proteomes" id="UP000294616"/>
    </source>
</evidence>
<keyword evidence="1" id="KW-0812">Transmembrane</keyword>
<proteinExistence type="predicted"/>
<keyword evidence="4" id="KW-1185">Reference proteome</keyword>
<dbReference type="InterPro" id="IPR003675">
    <property type="entry name" value="Rce1/LyrA-like_dom"/>
</dbReference>
<dbReference type="GO" id="GO:0080120">
    <property type="term" value="P:CAAX-box protein maturation"/>
    <property type="evidence" value="ECO:0007669"/>
    <property type="project" value="UniProtKB-ARBA"/>
</dbReference>
<reference evidence="3 4" key="1">
    <citation type="submission" date="2019-03" db="EMBL/GenBank/DDBJ databases">
        <title>Genomic Encyclopedia of Archaeal and Bacterial Type Strains, Phase II (KMG-II): from individual species to whole genera.</title>
        <authorList>
            <person name="Goeker M."/>
        </authorList>
    </citation>
    <scope>NUCLEOTIDE SEQUENCE [LARGE SCALE GENOMIC DNA]</scope>
    <source>
        <strain evidence="3 4">DSM 22554</strain>
    </source>
</reference>
<dbReference type="AlphaFoldDB" id="A0A4R1LXC4"/>